<dbReference type="PANTHER" id="PTHR32054:SF9">
    <property type="entry name" value="OS04G0116200 PROTEIN"/>
    <property type="match status" value="1"/>
</dbReference>
<evidence type="ECO:0000256" key="3">
    <source>
        <dbReference type="SAM" id="Coils"/>
    </source>
</evidence>
<proteinExistence type="inferred from homology"/>
<gene>
    <name evidence="4" type="ORF">CKAN_01043500</name>
</gene>
<sequence length="214" mass="24175">MAVKSQEGVVFMKRAEIDTRAPFRSVREAVALFGERVLAGEVYASNLKEMPVVPSSHGLSRLGTITAELEETKVSLRKAQEESSLMVNCLTNLKEELELTKRELQQLKARESEKQPIEFEIEDLKFVENATEVELHPPIFSQEIEFQRRRNVKFADAPSIARVMTAKNDAVLMERHHSLEHKNKKKKTLIPSIGGIFSKKKGFQEVATAQARGS</sequence>
<keyword evidence="5" id="KW-1185">Reference proteome</keyword>
<feature type="coiled-coil region" evidence="3">
    <location>
        <begin position="62"/>
        <end position="114"/>
    </location>
</feature>
<dbReference type="OrthoDB" id="4585693at2759"/>
<dbReference type="Proteomes" id="UP000283530">
    <property type="component" value="Unassembled WGS sequence"/>
</dbReference>
<dbReference type="GO" id="GO:0009903">
    <property type="term" value="P:chloroplast avoidance movement"/>
    <property type="evidence" value="ECO:0007669"/>
    <property type="project" value="TreeGrafter"/>
</dbReference>
<comment type="similarity">
    <text evidence="1">Belongs to the WEB family.</text>
</comment>
<evidence type="ECO:0000256" key="2">
    <source>
        <dbReference type="ARBA" id="ARBA00023054"/>
    </source>
</evidence>
<comment type="caution">
    <text evidence="4">The sequence shown here is derived from an EMBL/GenBank/DDBJ whole genome shotgun (WGS) entry which is preliminary data.</text>
</comment>
<dbReference type="GO" id="GO:0009904">
    <property type="term" value="P:chloroplast accumulation movement"/>
    <property type="evidence" value="ECO:0007669"/>
    <property type="project" value="TreeGrafter"/>
</dbReference>
<protein>
    <submittedName>
        <fullName evidence="4">WEB family protein</fullName>
    </submittedName>
</protein>
<dbReference type="GO" id="GO:0005829">
    <property type="term" value="C:cytosol"/>
    <property type="evidence" value="ECO:0007669"/>
    <property type="project" value="TreeGrafter"/>
</dbReference>
<evidence type="ECO:0000256" key="1">
    <source>
        <dbReference type="ARBA" id="ARBA00005485"/>
    </source>
</evidence>
<accession>A0A443NT89</accession>
<reference evidence="4 5" key="1">
    <citation type="journal article" date="2019" name="Nat. Plants">
        <title>Stout camphor tree genome fills gaps in understanding of flowering plant genome evolution.</title>
        <authorList>
            <person name="Chaw S.M."/>
            <person name="Liu Y.C."/>
            <person name="Wu Y.W."/>
            <person name="Wang H.Y."/>
            <person name="Lin C.I."/>
            <person name="Wu C.S."/>
            <person name="Ke H.M."/>
            <person name="Chang L.Y."/>
            <person name="Hsu C.Y."/>
            <person name="Yang H.T."/>
            <person name="Sudianto E."/>
            <person name="Hsu M.H."/>
            <person name="Wu K.P."/>
            <person name="Wang L.N."/>
            <person name="Leebens-Mack J.H."/>
            <person name="Tsai I.J."/>
        </authorList>
    </citation>
    <scope>NUCLEOTIDE SEQUENCE [LARGE SCALE GENOMIC DNA]</scope>
    <source>
        <strain evidence="5">cv. Chaw 1501</strain>
        <tissue evidence="4">Young leaves</tissue>
    </source>
</reference>
<dbReference type="PANTHER" id="PTHR32054">
    <property type="entry name" value="HEAVY CHAIN, PUTATIVE, EXPRESSED-RELATED-RELATED"/>
    <property type="match status" value="1"/>
</dbReference>
<name>A0A443NT89_9MAGN</name>
<dbReference type="EMBL" id="QPKB01000004">
    <property type="protein sequence ID" value="RWR81740.1"/>
    <property type="molecule type" value="Genomic_DNA"/>
</dbReference>
<evidence type="ECO:0000313" key="5">
    <source>
        <dbReference type="Proteomes" id="UP000283530"/>
    </source>
</evidence>
<organism evidence="4 5">
    <name type="scientific">Cinnamomum micranthum f. kanehirae</name>
    <dbReference type="NCBI Taxonomy" id="337451"/>
    <lineage>
        <taxon>Eukaryota</taxon>
        <taxon>Viridiplantae</taxon>
        <taxon>Streptophyta</taxon>
        <taxon>Embryophyta</taxon>
        <taxon>Tracheophyta</taxon>
        <taxon>Spermatophyta</taxon>
        <taxon>Magnoliopsida</taxon>
        <taxon>Magnoliidae</taxon>
        <taxon>Laurales</taxon>
        <taxon>Lauraceae</taxon>
        <taxon>Cinnamomum</taxon>
    </lineage>
</organism>
<evidence type="ECO:0000313" key="4">
    <source>
        <dbReference type="EMBL" id="RWR81740.1"/>
    </source>
</evidence>
<dbReference type="AlphaFoldDB" id="A0A443NT89"/>
<dbReference type="STRING" id="337451.A0A443NT89"/>
<keyword evidence="2 3" id="KW-0175">Coiled coil</keyword>